<dbReference type="InterPro" id="IPR025997">
    <property type="entry name" value="SBP_2_dom"/>
</dbReference>
<proteinExistence type="predicted"/>
<evidence type="ECO:0000313" key="3">
    <source>
        <dbReference type="Proteomes" id="UP000622610"/>
    </source>
</evidence>
<dbReference type="Pfam" id="PF13407">
    <property type="entry name" value="Peripla_BP_4"/>
    <property type="match status" value="1"/>
</dbReference>
<dbReference type="AlphaFoldDB" id="A0A917JH39"/>
<reference evidence="2" key="2">
    <citation type="submission" date="2020-09" db="EMBL/GenBank/DDBJ databases">
        <authorList>
            <person name="Sun Q."/>
            <person name="Sedlacek I."/>
        </authorList>
    </citation>
    <scope>NUCLEOTIDE SEQUENCE</scope>
    <source>
        <strain evidence="2">CCM 8433</strain>
    </source>
</reference>
<dbReference type="RefSeq" id="WP_188367566.1">
    <property type="nucleotide sequence ID" value="NZ_BMDT01000005.1"/>
</dbReference>
<gene>
    <name evidence="2" type="ORF">GCM10011482_13810</name>
</gene>
<evidence type="ECO:0000313" key="2">
    <source>
        <dbReference type="EMBL" id="GGI65727.1"/>
    </source>
</evidence>
<dbReference type="InterPro" id="IPR028082">
    <property type="entry name" value="Peripla_BP_I"/>
</dbReference>
<protein>
    <recommendedName>
        <fullName evidence="1">Periplasmic binding protein domain-containing protein</fullName>
    </recommendedName>
</protein>
<evidence type="ECO:0000259" key="1">
    <source>
        <dbReference type="Pfam" id="PF13407"/>
    </source>
</evidence>
<reference evidence="2" key="1">
    <citation type="journal article" date="2014" name="Int. J. Syst. Evol. Microbiol.">
        <title>Complete genome sequence of Corynebacterium casei LMG S-19264T (=DSM 44701T), isolated from a smear-ripened cheese.</title>
        <authorList>
            <consortium name="US DOE Joint Genome Institute (JGI-PGF)"/>
            <person name="Walter F."/>
            <person name="Albersmeier A."/>
            <person name="Kalinowski J."/>
            <person name="Ruckert C."/>
        </authorList>
    </citation>
    <scope>NUCLEOTIDE SEQUENCE</scope>
    <source>
        <strain evidence="2">CCM 8433</strain>
    </source>
</reference>
<keyword evidence="3" id="KW-1185">Reference proteome</keyword>
<dbReference type="Proteomes" id="UP000622610">
    <property type="component" value="Unassembled WGS sequence"/>
</dbReference>
<comment type="caution">
    <text evidence="2">The sequence shown here is derived from an EMBL/GenBank/DDBJ whole genome shotgun (WGS) entry which is preliminary data.</text>
</comment>
<organism evidence="2 3">
    <name type="scientific">Enterococcus alcedinis</name>
    <dbReference type="NCBI Taxonomy" id="1274384"/>
    <lineage>
        <taxon>Bacteria</taxon>
        <taxon>Bacillati</taxon>
        <taxon>Bacillota</taxon>
        <taxon>Bacilli</taxon>
        <taxon>Lactobacillales</taxon>
        <taxon>Enterococcaceae</taxon>
        <taxon>Enterococcus</taxon>
    </lineage>
</organism>
<feature type="domain" description="Periplasmic binding protein" evidence="1">
    <location>
        <begin position="45"/>
        <end position="279"/>
    </location>
</feature>
<dbReference type="SUPFAM" id="SSF53822">
    <property type="entry name" value="Periplasmic binding protein-like I"/>
    <property type="match status" value="1"/>
</dbReference>
<dbReference type="EMBL" id="BMDT01000005">
    <property type="protein sequence ID" value="GGI65727.1"/>
    <property type="molecule type" value="Genomic_DNA"/>
</dbReference>
<accession>A0A917JH39</accession>
<dbReference type="Gene3D" id="3.40.50.2300">
    <property type="match status" value="2"/>
</dbReference>
<name>A0A917JH39_9ENTE</name>
<sequence length="310" mass="35157">MKESIKNFILIFSSMLFLLSLVYSFTRPKSQEAYQFHAYLRNTFDDNGYNVLKQGMEQAANDYKIELSFSVMEEDGEQQVDLLKQEVEAGVEGFIVEPKQEPFDFNQAITVPFVYVNQQELVDQIPVVSADNHQSGYVLGKEMLATTNEQGRVLVVRPKVLYSENSENYVGLQQAFSEQQVAFDEWIIEEGQIDSLIQHLSEKKDYLGIVSLSLELSEALGKAKKQEKTFENQALYGFGLSNQLLNFIEQGVFQGVGVSNQFAVGYAAVVQLMSQVSGEYQRIPGIDTLFITKENLFDTDNQKLLFPLIQ</sequence>